<dbReference type="PROSITE" id="PS51462">
    <property type="entry name" value="NUDIX"/>
    <property type="match status" value="1"/>
</dbReference>
<feature type="domain" description="Nudix hydrolase" evidence="3">
    <location>
        <begin position="28"/>
        <end position="158"/>
    </location>
</feature>
<dbReference type="Pfam" id="PF00293">
    <property type="entry name" value="NUDIX"/>
    <property type="match status" value="1"/>
</dbReference>
<dbReference type="CDD" id="cd04693">
    <property type="entry name" value="NUDIX_Hydrolase"/>
    <property type="match status" value="1"/>
</dbReference>
<gene>
    <name evidence="4" type="ORF">H9637_10040</name>
</gene>
<reference evidence="4 5" key="1">
    <citation type="submission" date="2020-08" db="EMBL/GenBank/DDBJ databases">
        <title>A Genomic Blueprint of the Chicken Gut Microbiome.</title>
        <authorList>
            <person name="Gilroy R."/>
            <person name="Ravi A."/>
            <person name="Getino M."/>
            <person name="Pursley I."/>
            <person name="Horton D.L."/>
            <person name="Alikhan N.-F."/>
            <person name="Baker D."/>
            <person name="Gharbi K."/>
            <person name="Hall N."/>
            <person name="Watson M."/>
            <person name="Adriaenssens E.M."/>
            <person name="Foster-Nyarko E."/>
            <person name="Jarju S."/>
            <person name="Secka A."/>
            <person name="Antonio M."/>
            <person name="Oren A."/>
            <person name="Chaudhuri R."/>
            <person name="La Ragione R.M."/>
            <person name="Hildebrand F."/>
            <person name="Pallen M.J."/>
        </authorList>
    </citation>
    <scope>NUCLEOTIDE SEQUENCE [LARGE SCALE GENOMIC DNA]</scope>
    <source>
        <strain evidence="4 5">N37</strain>
    </source>
</reference>
<dbReference type="Proteomes" id="UP000627166">
    <property type="component" value="Unassembled WGS sequence"/>
</dbReference>
<sequence>MELWDILDKDGNRTGRVAPRGSKMSEDEYHLVVFIWVENVDGKFVISRRSPNKTKANKWETVGGSVIAGEESLEAALREVKEEIGVELKTENGGLLRRIRFDTKHPWIGDIYHFKQDININEIIPQQGEVSEVKLMNKEEILEIIKRGDFFYGDMYLEYIWDYLFK</sequence>
<evidence type="ECO:0000313" key="5">
    <source>
        <dbReference type="Proteomes" id="UP000627166"/>
    </source>
</evidence>
<dbReference type="PANTHER" id="PTHR43736:SF1">
    <property type="entry name" value="DIHYDRONEOPTERIN TRIPHOSPHATE DIPHOSPHATASE"/>
    <property type="match status" value="1"/>
</dbReference>
<organism evidence="4 5">
    <name type="scientific">Clostridium faecium</name>
    <dbReference type="NCBI Taxonomy" id="2762223"/>
    <lineage>
        <taxon>Bacteria</taxon>
        <taxon>Bacillati</taxon>
        <taxon>Bacillota</taxon>
        <taxon>Clostridia</taxon>
        <taxon>Eubacteriales</taxon>
        <taxon>Clostridiaceae</taxon>
        <taxon>Clostridium</taxon>
    </lineage>
</organism>
<accession>A0ABR8YSZ7</accession>
<dbReference type="SUPFAM" id="SSF55811">
    <property type="entry name" value="Nudix"/>
    <property type="match status" value="1"/>
</dbReference>
<comment type="caution">
    <text evidence="4">The sequence shown here is derived from an EMBL/GenBank/DDBJ whole genome shotgun (WGS) entry which is preliminary data.</text>
</comment>
<dbReference type="PANTHER" id="PTHR43736">
    <property type="entry name" value="ADP-RIBOSE PYROPHOSPHATASE"/>
    <property type="match status" value="1"/>
</dbReference>
<evidence type="ECO:0000256" key="2">
    <source>
        <dbReference type="ARBA" id="ARBA00022801"/>
    </source>
</evidence>
<proteinExistence type="inferred from homology"/>
<keyword evidence="5" id="KW-1185">Reference proteome</keyword>
<dbReference type="InterPro" id="IPR015797">
    <property type="entry name" value="NUDIX_hydrolase-like_dom_sf"/>
</dbReference>
<comment type="similarity">
    <text evidence="1">Belongs to the Nudix hydrolase family.</text>
</comment>
<dbReference type="EMBL" id="JACSQB010000074">
    <property type="protein sequence ID" value="MBD8047371.1"/>
    <property type="molecule type" value="Genomic_DNA"/>
</dbReference>
<evidence type="ECO:0000313" key="4">
    <source>
        <dbReference type="EMBL" id="MBD8047371.1"/>
    </source>
</evidence>
<dbReference type="InterPro" id="IPR000086">
    <property type="entry name" value="NUDIX_hydrolase_dom"/>
</dbReference>
<evidence type="ECO:0000259" key="3">
    <source>
        <dbReference type="PROSITE" id="PS51462"/>
    </source>
</evidence>
<keyword evidence="2" id="KW-0378">Hydrolase</keyword>
<dbReference type="Gene3D" id="3.90.79.10">
    <property type="entry name" value="Nucleoside Triphosphate Pyrophosphohydrolase"/>
    <property type="match status" value="1"/>
</dbReference>
<name>A0ABR8YSZ7_9CLOT</name>
<protein>
    <submittedName>
        <fullName evidence="4">NUDIX domain-containing protein</fullName>
    </submittedName>
</protein>
<dbReference type="RefSeq" id="WP_191740338.1">
    <property type="nucleotide sequence ID" value="NZ_JACSQB010000074.1"/>
</dbReference>
<dbReference type="InterPro" id="IPR020084">
    <property type="entry name" value="NUDIX_hydrolase_CS"/>
</dbReference>
<dbReference type="PROSITE" id="PS00893">
    <property type="entry name" value="NUDIX_BOX"/>
    <property type="match status" value="1"/>
</dbReference>
<evidence type="ECO:0000256" key="1">
    <source>
        <dbReference type="ARBA" id="ARBA00005582"/>
    </source>
</evidence>